<dbReference type="Proteomes" id="UP001335720">
    <property type="component" value="Chromosome"/>
</dbReference>
<dbReference type="KEGG" id="ptrh:RsTaC01_1062"/>
<protein>
    <submittedName>
        <fullName evidence="5">Polysaccharide deacetylase family protein</fullName>
    </submittedName>
</protein>
<dbReference type="PANTHER" id="PTHR10587:SF133">
    <property type="entry name" value="CHITIN DEACETYLASE 1-RELATED"/>
    <property type="match status" value="1"/>
</dbReference>
<dbReference type="InterPro" id="IPR011330">
    <property type="entry name" value="Glyco_hydro/deAcase_b/a-brl"/>
</dbReference>
<dbReference type="AlphaFoldDB" id="A0AA48KZP7"/>
<reference evidence="5" key="1">
    <citation type="journal article" date="2023" name="ISME J.">
        <title>Emergence of putative energy parasites within Clostridia revealed by genome analysis of a novel endosymbiotic clade.</title>
        <authorList>
            <person name="Takahashi K."/>
            <person name="Kuwahara H."/>
            <person name="Horikawa Y."/>
            <person name="Izawa K."/>
            <person name="Kato D."/>
            <person name="Inagaki T."/>
            <person name="Yuki M."/>
            <person name="Ohkuma M."/>
            <person name="Hongoh Y."/>
        </authorList>
    </citation>
    <scope>NUCLEOTIDE SEQUENCE</scope>
    <source>
        <strain evidence="5">RsTa-C01</strain>
    </source>
</reference>
<dbReference type="CDD" id="cd10917">
    <property type="entry name" value="CE4_NodB_like_6s_7s"/>
    <property type="match status" value="1"/>
</dbReference>
<dbReference type="PANTHER" id="PTHR10587">
    <property type="entry name" value="GLYCOSYL TRANSFERASE-RELATED"/>
    <property type="match status" value="1"/>
</dbReference>
<evidence type="ECO:0000259" key="4">
    <source>
        <dbReference type="PROSITE" id="PS51677"/>
    </source>
</evidence>
<evidence type="ECO:0000256" key="3">
    <source>
        <dbReference type="SAM" id="Phobius"/>
    </source>
</evidence>
<evidence type="ECO:0000256" key="1">
    <source>
        <dbReference type="ARBA" id="ARBA00022723"/>
    </source>
</evidence>
<keyword evidence="3" id="KW-0472">Membrane</keyword>
<name>A0AA48KZP7_9FIRM</name>
<organism evidence="5">
    <name type="scientific">Candidatus Paraimprobicoccus trichonymphae</name>
    <dbReference type="NCBI Taxonomy" id="3033793"/>
    <lineage>
        <taxon>Bacteria</taxon>
        <taxon>Bacillati</taxon>
        <taxon>Bacillota</taxon>
        <taxon>Clostridia</taxon>
        <taxon>Candidatus Paraimprobicoccus</taxon>
    </lineage>
</organism>
<proteinExistence type="predicted"/>
<keyword evidence="1" id="KW-0479">Metal-binding</keyword>
<dbReference type="Pfam" id="PF01522">
    <property type="entry name" value="Polysacc_deac_1"/>
    <property type="match status" value="1"/>
</dbReference>
<dbReference type="EMBL" id="AP027925">
    <property type="protein sequence ID" value="BED93102.1"/>
    <property type="molecule type" value="Genomic_DNA"/>
</dbReference>
<feature type="transmembrane region" description="Helical" evidence="3">
    <location>
        <begin position="23"/>
        <end position="44"/>
    </location>
</feature>
<keyword evidence="3" id="KW-0812">Transmembrane</keyword>
<sequence>MKKINYILCIRLLRLVYKIKRKLFIIISAIFIITFLFISVFTIGKQEIYPICYVQTEKKLISFTFDDGGEDKQVCELLRVLKEKKIKATFFIIGEWAKEHTDMVKKINEDGHDIGNHSYTHPFLPNLNKENLESEIEKCNKVLEKIINKKIDLFRAPFGATDKTVIKKAEEKKMFLIKWNIDTVDWKKGTTEEQILKTVKNEKRKGSIILMHMGKNQTIKVLPKLIKHLNEEDYEIVPISRLIYKDSGYFTTEKDGKQLEPIHMK</sequence>
<keyword evidence="2" id="KW-0378">Hydrolase</keyword>
<dbReference type="InterPro" id="IPR002509">
    <property type="entry name" value="NODB_dom"/>
</dbReference>
<dbReference type="GO" id="GO:0016020">
    <property type="term" value="C:membrane"/>
    <property type="evidence" value="ECO:0007669"/>
    <property type="project" value="TreeGrafter"/>
</dbReference>
<dbReference type="GO" id="GO:0016810">
    <property type="term" value="F:hydrolase activity, acting on carbon-nitrogen (but not peptide) bonds"/>
    <property type="evidence" value="ECO:0007669"/>
    <property type="project" value="InterPro"/>
</dbReference>
<gene>
    <name evidence="5" type="ORF">RsTaC01_1062</name>
</gene>
<dbReference type="Gene3D" id="3.20.20.370">
    <property type="entry name" value="Glycoside hydrolase/deacetylase"/>
    <property type="match status" value="1"/>
</dbReference>
<evidence type="ECO:0000256" key="2">
    <source>
        <dbReference type="ARBA" id="ARBA00022801"/>
    </source>
</evidence>
<dbReference type="GO" id="GO:0046872">
    <property type="term" value="F:metal ion binding"/>
    <property type="evidence" value="ECO:0007669"/>
    <property type="project" value="UniProtKB-KW"/>
</dbReference>
<dbReference type="InterPro" id="IPR050248">
    <property type="entry name" value="Polysacc_deacetylase_ArnD"/>
</dbReference>
<dbReference type="GO" id="GO:0005975">
    <property type="term" value="P:carbohydrate metabolic process"/>
    <property type="evidence" value="ECO:0007669"/>
    <property type="project" value="InterPro"/>
</dbReference>
<keyword evidence="3" id="KW-1133">Transmembrane helix</keyword>
<evidence type="ECO:0000313" key="5">
    <source>
        <dbReference type="EMBL" id="BED93102.1"/>
    </source>
</evidence>
<dbReference type="SUPFAM" id="SSF88713">
    <property type="entry name" value="Glycoside hydrolase/deacetylase"/>
    <property type="match status" value="1"/>
</dbReference>
<accession>A0AA48KZP7</accession>
<dbReference type="PROSITE" id="PS51677">
    <property type="entry name" value="NODB"/>
    <property type="match status" value="1"/>
</dbReference>
<feature type="domain" description="NodB homology" evidence="4">
    <location>
        <begin position="59"/>
        <end position="237"/>
    </location>
</feature>